<evidence type="ECO:0000313" key="10">
    <source>
        <dbReference type="Proteomes" id="UP000070444"/>
    </source>
</evidence>
<comment type="subcellular location">
    <subcellularLocation>
        <location evidence="1">Membrane</location>
        <topology evidence="1">Multi-pass membrane protein</topology>
    </subcellularLocation>
</comment>
<feature type="domain" description="TLC" evidence="8">
    <location>
        <begin position="111"/>
        <end position="323"/>
    </location>
</feature>
<accession>A0A137PCD3</accession>
<dbReference type="OrthoDB" id="537032at2759"/>
<dbReference type="AlphaFoldDB" id="A0A137PCD3"/>
<feature type="transmembrane region" description="Helical" evidence="7">
    <location>
        <begin position="244"/>
        <end position="268"/>
    </location>
</feature>
<evidence type="ECO:0000256" key="3">
    <source>
        <dbReference type="ARBA" id="ARBA00022692"/>
    </source>
</evidence>
<dbReference type="PROSITE" id="PS50922">
    <property type="entry name" value="TLC"/>
    <property type="match status" value="1"/>
</dbReference>
<keyword evidence="10" id="KW-1185">Reference proteome</keyword>
<dbReference type="PIRSF" id="PIRSF005225">
    <property type="entry name" value="LAG1_LAC1"/>
    <property type="match status" value="1"/>
</dbReference>
<gene>
    <name evidence="9" type="ORF">CONCODRAFT_16010</name>
</gene>
<feature type="transmembrane region" description="Helical" evidence="7">
    <location>
        <begin position="72"/>
        <end position="95"/>
    </location>
</feature>
<evidence type="ECO:0000313" key="9">
    <source>
        <dbReference type="EMBL" id="KXN72667.1"/>
    </source>
</evidence>
<dbReference type="EMBL" id="KQ964449">
    <property type="protein sequence ID" value="KXN72667.1"/>
    <property type="molecule type" value="Genomic_DNA"/>
</dbReference>
<dbReference type="SMART" id="SM00724">
    <property type="entry name" value="TLC"/>
    <property type="match status" value="1"/>
</dbReference>
<evidence type="ECO:0000256" key="6">
    <source>
        <dbReference type="PROSITE-ProRule" id="PRU00205"/>
    </source>
</evidence>
<evidence type="ECO:0000256" key="1">
    <source>
        <dbReference type="ARBA" id="ARBA00004141"/>
    </source>
</evidence>
<dbReference type="GO" id="GO:0016020">
    <property type="term" value="C:membrane"/>
    <property type="evidence" value="ECO:0007669"/>
    <property type="project" value="UniProtKB-SubCell"/>
</dbReference>
<name>A0A137PCD3_CONC2</name>
<evidence type="ECO:0000256" key="5">
    <source>
        <dbReference type="ARBA" id="ARBA00023136"/>
    </source>
</evidence>
<evidence type="ECO:0000256" key="7">
    <source>
        <dbReference type="SAM" id="Phobius"/>
    </source>
</evidence>
<keyword evidence="4 7" id="KW-1133">Transmembrane helix</keyword>
<feature type="transmembrane region" description="Helical" evidence="7">
    <location>
        <begin position="288"/>
        <end position="313"/>
    </location>
</feature>
<dbReference type="PANTHER" id="PTHR12560">
    <property type="entry name" value="LONGEVITY ASSURANCE FACTOR 1 LAG1"/>
    <property type="match status" value="1"/>
</dbReference>
<sequence length="336" mass="39564">MSKVSDERTPLKEETKFINNHFLIKKHIEISFFILCALTILSIFNFPFALLFTTLSHQVPDSDLFTKGNNDVFRICFWFLLFILGRTFFTTKVLLPIGVSYGIPRYSTLMSKFLQQGLYAVYYTASWSIGMYLLKESPYGFDFRQLWASYPYIEFTRNFKEYYLAQFGFWISEFYFVHVEPRRKDHLNMLVHHLITISLIFTSYLGNFTPFGHVILVMMDLPDVLLSSAKVMNYIKFQTLTDTLFGLFTIVWLFLRHFAFIYLLYVIAYDPLNLRIPMEWSPEKGIYLTWPMLSMFLALLSGLQVLMVIWFFMICKVIAKVISGAKAEDIRSDDED</sequence>
<dbReference type="PANTHER" id="PTHR12560:SF0">
    <property type="entry name" value="LD18904P"/>
    <property type="match status" value="1"/>
</dbReference>
<dbReference type="InterPro" id="IPR006634">
    <property type="entry name" value="TLC-dom"/>
</dbReference>
<dbReference type="Pfam" id="PF03798">
    <property type="entry name" value="TRAM_LAG1_CLN8"/>
    <property type="match status" value="1"/>
</dbReference>
<dbReference type="OMA" id="GYPHIPL"/>
<protein>
    <submittedName>
        <fullName evidence="9">Longevity assurance proteins LAG1/LAC1</fullName>
    </submittedName>
</protein>
<proteinExistence type="inferred from homology"/>
<keyword evidence="3 6" id="KW-0812">Transmembrane</keyword>
<keyword evidence="5 6" id="KW-0472">Membrane</keyword>
<dbReference type="Proteomes" id="UP000070444">
    <property type="component" value="Unassembled WGS sequence"/>
</dbReference>
<evidence type="ECO:0000259" key="8">
    <source>
        <dbReference type="PROSITE" id="PS50922"/>
    </source>
</evidence>
<evidence type="ECO:0000256" key="2">
    <source>
        <dbReference type="ARBA" id="ARBA00009808"/>
    </source>
</evidence>
<feature type="transmembrane region" description="Helical" evidence="7">
    <location>
        <begin position="30"/>
        <end position="52"/>
    </location>
</feature>
<organism evidence="9 10">
    <name type="scientific">Conidiobolus coronatus (strain ATCC 28846 / CBS 209.66 / NRRL 28638)</name>
    <name type="common">Delacroixia coronata</name>
    <dbReference type="NCBI Taxonomy" id="796925"/>
    <lineage>
        <taxon>Eukaryota</taxon>
        <taxon>Fungi</taxon>
        <taxon>Fungi incertae sedis</taxon>
        <taxon>Zoopagomycota</taxon>
        <taxon>Entomophthoromycotina</taxon>
        <taxon>Entomophthoromycetes</taxon>
        <taxon>Entomophthorales</taxon>
        <taxon>Ancylistaceae</taxon>
        <taxon>Conidiobolus</taxon>
    </lineage>
</organism>
<dbReference type="STRING" id="796925.A0A137PCD3"/>
<comment type="similarity">
    <text evidence="2">Belongs to the sphingosine N-acyltransferase family.</text>
</comment>
<dbReference type="GO" id="GO:0046513">
    <property type="term" value="P:ceramide biosynthetic process"/>
    <property type="evidence" value="ECO:0007669"/>
    <property type="project" value="InterPro"/>
</dbReference>
<feature type="transmembrane region" description="Helical" evidence="7">
    <location>
        <begin position="116"/>
        <end position="134"/>
    </location>
</feature>
<evidence type="ECO:0000256" key="4">
    <source>
        <dbReference type="ARBA" id="ARBA00022989"/>
    </source>
</evidence>
<reference evidence="9 10" key="1">
    <citation type="journal article" date="2015" name="Genome Biol. Evol.">
        <title>Phylogenomic analyses indicate that early fungi evolved digesting cell walls of algal ancestors of land plants.</title>
        <authorList>
            <person name="Chang Y."/>
            <person name="Wang S."/>
            <person name="Sekimoto S."/>
            <person name="Aerts A.L."/>
            <person name="Choi C."/>
            <person name="Clum A."/>
            <person name="LaButti K.M."/>
            <person name="Lindquist E.A."/>
            <person name="Yee Ngan C."/>
            <person name="Ohm R.A."/>
            <person name="Salamov A.A."/>
            <person name="Grigoriev I.V."/>
            <person name="Spatafora J.W."/>
            <person name="Berbee M.L."/>
        </authorList>
    </citation>
    <scope>NUCLEOTIDE SEQUENCE [LARGE SCALE GENOMIC DNA]</scope>
    <source>
        <strain evidence="9 10">NRRL 28638</strain>
    </source>
</reference>
<dbReference type="InterPro" id="IPR016439">
    <property type="entry name" value="Lag1/Lac1-like"/>
</dbReference>
<dbReference type="GO" id="GO:0050291">
    <property type="term" value="F:sphingosine N-acyltransferase activity"/>
    <property type="evidence" value="ECO:0007669"/>
    <property type="project" value="InterPro"/>
</dbReference>